<dbReference type="KEGG" id="rci:LRC172"/>
<evidence type="ECO:0000313" key="1">
    <source>
        <dbReference type="EMBL" id="CAJ35177.1"/>
    </source>
</evidence>
<evidence type="ECO:0008006" key="3">
    <source>
        <dbReference type="Google" id="ProtNLM"/>
    </source>
</evidence>
<dbReference type="eggNOG" id="arCOG04904">
    <property type="taxonomic scope" value="Archaea"/>
</dbReference>
<dbReference type="EMBL" id="AM114193">
    <property type="protein sequence ID" value="CAJ35177.1"/>
    <property type="molecule type" value="Genomic_DNA"/>
</dbReference>
<proteinExistence type="predicted"/>
<gene>
    <name evidence="1" type="ORF">LRC172</name>
</gene>
<name>Q0W8W6_METAR</name>
<keyword evidence="2" id="KW-1185">Reference proteome</keyword>
<sequence length="198" mass="22648">MEPLEVFKVECLDEEGAQKYEGVIRDVLTDLNLVRAIGRLRVYIDPKEPVFIIVGIFRQGLPTITLGDVADINSVNEGIMVSVREEQYASTAVGKLYLKYGRDRIIPTDRTSVIVPVDGDYARQHDEISSIVVYDPKDELKKAVIDALIRIAPEGFRVRKHYISEHMLAFIASEDPIKPEWMNVCHRIREEIKHDKED</sequence>
<dbReference type="PIRSF" id="PIRSF019464">
    <property type="entry name" value="UCP019464"/>
    <property type="match status" value="1"/>
</dbReference>
<protein>
    <recommendedName>
        <fullName evidence="3">Methanogenesis marker protein 17</fullName>
    </recommendedName>
</protein>
<dbReference type="Pfam" id="PF09886">
    <property type="entry name" value="DUF2113"/>
    <property type="match status" value="1"/>
</dbReference>
<dbReference type="Proteomes" id="UP000000663">
    <property type="component" value="Chromosome"/>
</dbReference>
<dbReference type="InterPro" id="IPR016762">
    <property type="entry name" value="Methan_mark_17"/>
</dbReference>
<dbReference type="STRING" id="351160.LRC172"/>
<accession>Q0W8W6</accession>
<dbReference type="NCBIfam" id="TIGR03291">
    <property type="entry name" value="methan_mark_17"/>
    <property type="match status" value="1"/>
</dbReference>
<reference evidence="1 2" key="1">
    <citation type="journal article" date="2006" name="Science">
        <title>Genome of rice cluster I archaea -- the key methane producers in the rice rhizosphere.</title>
        <authorList>
            <person name="Erkel C."/>
            <person name="Kube M."/>
            <person name="Reinhardt R."/>
            <person name="Liesack W."/>
        </authorList>
    </citation>
    <scope>NUCLEOTIDE SEQUENCE [LARGE SCALE GENOMIC DNA]</scope>
    <source>
        <strain evidence="2">DSM 22066 / NBRC 105507 / MRE50</strain>
    </source>
</reference>
<dbReference type="OrthoDB" id="52971at2157"/>
<dbReference type="AlphaFoldDB" id="Q0W8W6"/>
<organism evidence="1 2">
    <name type="scientific">Methanocella arvoryzae (strain DSM 22066 / NBRC 105507 / MRE50)</name>
    <dbReference type="NCBI Taxonomy" id="351160"/>
    <lineage>
        <taxon>Archaea</taxon>
        <taxon>Methanobacteriati</taxon>
        <taxon>Methanobacteriota</taxon>
        <taxon>Stenosarchaea group</taxon>
        <taxon>Methanomicrobia</taxon>
        <taxon>Methanocellales</taxon>
        <taxon>Methanocellaceae</taxon>
        <taxon>Methanocella</taxon>
    </lineage>
</organism>
<evidence type="ECO:0000313" key="2">
    <source>
        <dbReference type="Proteomes" id="UP000000663"/>
    </source>
</evidence>